<dbReference type="OrthoDB" id="5393298at2"/>
<dbReference type="eggNOG" id="COG5184">
    <property type="taxonomic scope" value="Bacteria"/>
</dbReference>
<proteinExistence type="predicted"/>
<evidence type="ECO:0000313" key="2">
    <source>
        <dbReference type="Proteomes" id="UP000008825"/>
    </source>
</evidence>
<dbReference type="Proteomes" id="UP000008825">
    <property type="component" value="Chromosome"/>
</dbReference>
<dbReference type="EMBL" id="CP001124">
    <property type="protein sequence ID" value="ACH39169.1"/>
    <property type="molecule type" value="Genomic_DNA"/>
</dbReference>
<dbReference type="AlphaFoldDB" id="B5EDH3"/>
<dbReference type="KEGG" id="gbm:Gbem_2157"/>
<keyword evidence="1" id="KW-0449">Lipoprotein</keyword>
<accession>B5EDH3</accession>
<dbReference type="HOGENOM" id="CLU_936149_0_0_7"/>
<gene>
    <name evidence="1" type="ordered locus">Gbem_2157</name>
</gene>
<evidence type="ECO:0000313" key="1">
    <source>
        <dbReference type="EMBL" id="ACH39169.1"/>
    </source>
</evidence>
<reference evidence="1 2" key="2">
    <citation type="journal article" date="2010" name="BMC Genomics">
        <title>The genome of Geobacter bemidjiensis, exemplar for the subsurface clade of Geobacter species that predominate in Fe(III)-reducing subsurface environments.</title>
        <authorList>
            <person name="Aklujkar M."/>
            <person name="Young N.D."/>
            <person name="Holmes D."/>
            <person name="Chavan M."/>
            <person name="Risso C."/>
            <person name="Kiss H.E."/>
            <person name="Han C.S."/>
            <person name="Land M.L."/>
            <person name="Lovley D.R."/>
        </authorList>
    </citation>
    <scope>NUCLEOTIDE SEQUENCE [LARGE SCALE GENOMIC DNA]</scope>
    <source>
        <strain evidence="2">ATCC BAA-1014 / DSM 16622 / JCM 12645 / Bem</strain>
    </source>
</reference>
<organism evidence="1 2">
    <name type="scientific">Citrifermentans bemidjiense (strain ATCC BAA-1014 / DSM 16622 / JCM 12645 / Bem)</name>
    <name type="common">Geobacter bemidjiensis</name>
    <dbReference type="NCBI Taxonomy" id="404380"/>
    <lineage>
        <taxon>Bacteria</taxon>
        <taxon>Pseudomonadati</taxon>
        <taxon>Thermodesulfobacteriota</taxon>
        <taxon>Desulfuromonadia</taxon>
        <taxon>Geobacterales</taxon>
        <taxon>Geobacteraceae</taxon>
        <taxon>Citrifermentans</taxon>
    </lineage>
</organism>
<keyword evidence="2" id="KW-1185">Reference proteome</keyword>
<dbReference type="STRING" id="404380.Gbem_2157"/>
<name>B5EDH3_CITBB</name>
<dbReference type="PROSITE" id="PS51257">
    <property type="entry name" value="PROKAR_LIPOPROTEIN"/>
    <property type="match status" value="1"/>
</dbReference>
<sequence length="268" mass="27928">MKKQIAAATIIAAALLAGCGGGGGSTAPTTATVAGKVADGYLVNAVVFMDKNGNYQLDAGEPSAITNDKGEYTLTVDPADVGKYPIIARADANVTIDKDTNTAVAHSYIMSLPKESVTGTVSSNFVSPMSTQLREMMESGSYANMQDAMAGLRTRLGVTPGTNIMGDYIAGQNNTLHIAAQNMAQLMGAQSGLMFRNYSGANRLDVTRYRGMMGAIFSNMSAVRTGAQMPQMTSGMTSNISNITAGMPSQNMSSFTSGMSWGGSMMGR</sequence>
<dbReference type="RefSeq" id="WP_012530592.1">
    <property type="nucleotide sequence ID" value="NC_011146.1"/>
</dbReference>
<reference evidence="1 2" key="1">
    <citation type="submission" date="2008-07" db="EMBL/GenBank/DDBJ databases">
        <title>Complete sequence of Geobacter bemidjiensis BEM.</title>
        <authorList>
            <consortium name="US DOE Joint Genome Institute"/>
            <person name="Lucas S."/>
            <person name="Copeland A."/>
            <person name="Lapidus A."/>
            <person name="Glavina del Rio T."/>
            <person name="Dalin E."/>
            <person name="Tice H."/>
            <person name="Bruce D."/>
            <person name="Goodwin L."/>
            <person name="Pitluck S."/>
            <person name="Kiss H."/>
            <person name="Brettin T."/>
            <person name="Detter J.C."/>
            <person name="Han C."/>
            <person name="Kuske C.R."/>
            <person name="Schmutz J."/>
            <person name="Larimer F."/>
            <person name="Land M."/>
            <person name="Hauser L."/>
            <person name="Kyrpides N."/>
            <person name="Lykidis A."/>
            <person name="Lovley D."/>
            <person name="Richardson P."/>
        </authorList>
    </citation>
    <scope>NUCLEOTIDE SEQUENCE [LARGE SCALE GENOMIC DNA]</scope>
    <source>
        <strain evidence="2">ATCC BAA-1014 / DSM 16622 / JCM 12645 / Bem</strain>
    </source>
</reference>
<protein>
    <submittedName>
        <fullName evidence="1">Lipoprotein, putative</fullName>
    </submittedName>
</protein>